<dbReference type="PROSITE" id="PS50931">
    <property type="entry name" value="HTH_LYSR"/>
    <property type="match status" value="1"/>
</dbReference>
<dbReference type="Gene3D" id="3.40.190.290">
    <property type="match status" value="1"/>
</dbReference>
<gene>
    <name evidence="6" type="ORF">DI563_19945</name>
</gene>
<name>A0A2W5PX23_VARPD</name>
<sequence length="325" mass="36174">MGMPNAKDPATELQHALLSRLKLRQLALLQTIDRHRSLGRVAAEMHLSQPAITKALHEVEDIFGSTLFTRSSRGLVPTPAGDAVLHYARRWLAELEATTRVLTSIEAGRSGRLRLGLTQQVPQQLMSAALTHLLDRSPRISVMVREGTTDELVANLLAREIDCAIGRSYDGDASGLVQQAIYEQEPCLIVGARNVKRLSRGPLDWARLAQLDWILPPPNTPMRRTYNAVFVGAGVQPPMPILETTSLRGIEMVLRQEPNAITIFARDVMEEMERASGWAALPYRLNWNLPPVSFFTLKELDGHPTVQALREVVVATARRMKHRPA</sequence>
<protein>
    <submittedName>
        <fullName evidence="6">Sporulation protein</fullName>
    </submittedName>
</protein>
<feature type="domain" description="HTH lysR-type" evidence="5">
    <location>
        <begin position="21"/>
        <end position="78"/>
    </location>
</feature>
<dbReference type="InterPro" id="IPR005119">
    <property type="entry name" value="LysR_subst-bd"/>
</dbReference>
<dbReference type="InterPro" id="IPR000847">
    <property type="entry name" value="LysR_HTH_N"/>
</dbReference>
<keyword evidence="3" id="KW-0238">DNA-binding</keyword>
<keyword evidence="4" id="KW-0804">Transcription</keyword>
<comment type="similarity">
    <text evidence="1">Belongs to the LysR transcriptional regulatory family.</text>
</comment>
<dbReference type="InterPro" id="IPR036388">
    <property type="entry name" value="WH-like_DNA-bd_sf"/>
</dbReference>
<dbReference type="Pfam" id="PF03466">
    <property type="entry name" value="LysR_substrate"/>
    <property type="match status" value="1"/>
</dbReference>
<dbReference type="InterPro" id="IPR050950">
    <property type="entry name" value="HTH-type_LysR_regulators"/>
</dbReference>
<dbReference type="Pfam" id="PF00126">
    <property type="entry name" value="HTH_1"/>
    <property type="match status" value="1"/>
</dbReference>
<accession>A0A2W5PX23</accession>
<dbReference type="GO" id="GO:0005829">
    <property type="term" value="C:cytosol"/>
    <property type="evidence" value="ECO:0007669"/>
    <property type="project" value="TreeGrafter"/>
</dbReference>
<evidence type="ECO:0000313" key="6">
    <source>
        <dbReference type="EMBL" id="PZQ68929.1"/>
    </source>
</evidence>
<dbReference type="AlphaFoldDB" id="A0A2W5PX23"/>
<evidence type="ECO:0000259" key="5">
    <source>
        <dbReference type="PROSITE" id="PS50931"/>
    </source>
</evidence>
<dbReference type="EMBL" id="QFPP01000308">
    <property type="protein sequence ID" value="PZQ68929.1"/>
    <property type="molecule type" value="Genomic_DNA"/>
</dbReference>
<dbReference type="GO" id="GO:0003677">
    <property type="term" value="F:DNA binding"/>
    <property type="evidence" value="ECO:0007669"/>
    <property type="project" value="UniProtKB-KW"/>
</dbReference>
<dbReference type="PANTHER" id="PTHR30419">
    <property type="entry name" value="HTH-TYPE TRANSCRIPTIONAL REGULATOR YBHD"/>
    <property type="match status" value="1"/>
</dbReference>
<dbReference type="SUPFAM" id="SSF46785">
    <property type="entry name" value="Winged helix' DNA-binding domain"/>
    <property type="match status" value="1"/>
</dbReference>
<dbReference type="InterPro" id="IPR036390">
    <property type="entry name" value="WH_DNA-bd_sf"/>
</dbReference>
<comment type="caution">
    <text evidence="6">The sequence shown here is derived from an EMBL/GenBank/DDBJ whole genome shotgun (WGS) entry which is preliminary data.</text>
</comment>
<dbReference type="Proteomes" id="UP000249135">
    <property type="component" value="Unassembled WGS sequence"/>
</dbReference>
<evidence type="ECO:0000256" key="1">
    <source>
        <dbReference type="ARBA" id="ARBA00009437"/>
    </source>
</evidence>
<evidence type="ECO:0000313" key="7">
    <source>
        <dbReference type="Proteomes" id="UP000249135"/>
    </source>
</evidence>
<keyword evidence="2" id="KW-0805">Transcription regulation</keyword>
<dbReference type="PANTHER" id="PTHR30419:SF8">
    <property type="entry name" value="NITROGEN ASSIMILATION TRANSCRIPTIONAL ACTIVATOR-RELATED"/>
    <property type="match status" value="1"/>
</dbReference>
<organism evidence="6 7">
    <name type="scientific">Variovorax paradoxus</name>
    <dbReference type="NCBI Taxonomy" id="34073"/>
    <lineage>
        <taxon>Bacteria</taxon>
        <taxon>Pseudomonadati</taxon>
        <taxon>Pseudomonadota</taxon>
        <taxon>Betaproteobacteria</taxon>
        <taxon>Burkholderiales</taxon>
        <taxon>Comamonadaceae</taxon>
        <taxon>Variovorax</taxon>
    </lineage>
</organism>
<dbReference type="GO" id="GO:0003700">
    <property type="term" value="F:DNA-binding transcription factor activity"/>
    <property type="evidence" value="ECO:0007669"/>
    <property type="project" value="InterPro"/>
</dbReference>
<dbReference type="Gene3D" id="1.10.10.10">
    <property type="entry name" value="Winged helix-like DNA-binding domain superfamily/Winged helix DNA-binding domain"/>
    <property type="match status" value="1"/>
</dbReference>
<dbReference type="PRINTS" id="PR00039">
    <property type="entry name" value="HTHLYSR"/>
</dbReference>
<proteinExistence type="inferred from homology"/>
<evidence type="ECO:0000256" key="4">
    <source>
        <dbReference type="ARBA" id="ARBA00023163"/>
    </source>
</evidence>
<evidence type="ECO:0000256" key="3">
    <source>
        <dbReference type="ARBA" id="ARBA00023125"/>
    </source>
</evidence>
<evidence type="ECO:0000256" key="2">
    <source>
        <dbReference type="ARBA" id="ARBA00023015"/>
    </source>
</evidence>
<dbReference type="SUPFAM" id="SSF53850">
    <property type="entry name" value="Periplasmic binding protein-like II"/>
    <property type="match status" value="1"/>
</dbReference>
<reference evidence="6 7" key="1">
    <citation type="submission" date="2017-08" db="EMBL/GenBank/DDBJ databases">
        <title>Infants hospitalized years apart are colonized by the same room-sourced microbial strains.</title>
        <authorList>
            <person name="Brooks B."/>
            <person name="Olm M.R."/>
            <person name="Firek B.A."/>
            <person name="Baker R."/>
            <person name="Thomas B.C."/>
            <person name="Morowitz M.J."/>
            <person name="Banfield J.F."/>
        </authorList>
    </citation>
    <scope>NUCLEOTIDE SEQUENCE [LARGE SCALE GENOMIC DNA]</scope>
    <source>
        <strain evidence="6">S2_005_003_R2_41</strain>
    </source>
</reference>